<reference evidence="2" key="1">
    <citation type="submission" date="2016-04" db="EMBL/GenBank/DDBJ databases">
        <title>Cephalotus genome sequencing.</title>
        <authorList>
            <person name="Fukushima K."/>
            <person name="Hasebe M."/>
            <person name="Fang X."/>
        </authorList>
    </citation>
    <scope>NUCLEOTIDE SEQUENCE [LARGE SCALE GENOMIC DNA]</scope>
    <source>
        <strain evidence="2">cv. St1</strain>
    </source>
</reference>
<proteinExistence type="predicted"/>
<dbReference type="AlphaFoldDB" id="A0A1Q3D0A4"/>
<sequence length="104" mass="11645">MKTTSKAKVQSDGGCTHCGNTKHTHETFFKLHRYPDWWKELKARKQHDANSNLGRASLVNVEPHLSLIPQMEPSSGSTPLHNQGNLGYALLSFNQDDSSGWIID</sequence>
<dbReference type="EMBL" id="BDDD01003700">
    <property type="protein sequence ID" value="GAV85831.1"/>
    <property type="molecule type" value="Genomic_DNA"/>
</dbReference>
<organism evidence="1 2">
    <name type="scientific">Cephalotus follicularis</name>
    <name type="common">Albany pitcher plant</name>
    <dbReference type="NCBI Taxonomy" id="3775"/>
    <lineage>
        <taxon>Eukaryota</taxon>
        <taxon>Viridiplantae</taxon>
        <taxon>Streptophyta</taxon>
        <taxon>Embryophyta</taxon>
        <taxon>Tracheophyta</taxon>
        <taxon>Spermatophyta</taxon>
        <taxon>Magnoliopsida</taxon>
        <taxon>eudicotyledons</taxon>
        <taxon>Gunneridae</taxon>
        <taxon>Pentapetalae</taxon>
        <taxon>rosids</taxon>
        <taxon>fabids</taxon>
        <taxon>Oxalidales</taxon>
        <taxon>Cephalotaceae</taxon>
        <taxon>Cephalotus</taxon>
    </lineage>
</organism>
<gene>
    <name evidence="1" type="ORF">CFOL_v3_29265</name>
</gene>
<evidence type="ECO:0000313" key="2">
    <source>
        <dbReference type="Proteomes" id="UP000187406"/>
    </source>
</evidence>
<keyword evidence="2" id="KW-1185">Reference proteome</keyword>
<dbReference type="OrthoDB" id="1741593at2759"/>
<protein>
    <submittedName>
        <fullName evidence="1">Uncharacterized protein</fullName>
    </submittedName>
</protein>
<accession>A0A1Q3D0A4</accession>
<dbReference type="Proteomes" id="UP000187406">
    <property type="component" value="Unassembled WGS sequence"/>
</dbReference>
<dbReference type="InParanoid" id="A0A1Q3D0A4"/>
<name>A0A1Q3D0A4_CEPFO</name>
<comment type="caution">
    <text evidence="1">The sequence shown here is derived from an EMBL/GenBank/DDBJ whole genome shotgun (WGS) entry which is preliminary data.</text>
</comment>
<evidence type="ECO:0000313" key="1">
    <source>
        <dbReference type="EMBL" id="GAV85831.1"/>
    </source>
</evidence>